<keyword evidence="3" id="KW-1185">Reference proteome</keyword>
<dbReference type="OrthoDB" id="6131747at2759"/>
<protein>
    <submittedName>
        <fullName evidence="2">Uncharacterized protein</fullName>
    </submittedName>
</protein>
<evidence type="ECO:0000313" key="3">
    <source>
        <dbReference type="Proteomes" id="UP000596742"/>
    </source>
</evidence>
<feature type="region of interest" description="Disordered" evidence="1">
    <location>
        <begin position="184"/>
        <end position="209"/>
    </location>
</feature>
<dbReference type="Proteomes" id="UP000596742">
    <property type="component" value="Unassembled WGS sequence"/>
</dbReference>
<name>A0A8B6FYZ2_MYTGA</name>
<dbReference type="AlphaFoldDB" id="A0A8B6FYZ2"/>
<feature type="region of interest" description="Disordered" evidence="1">
    <location>
        <begin position="217"/>
        <end position="236"/>
    </location>
</feature>
<reference evidence="2" key="1">
    <citation type="submission" date="2018-11" db="EMBL/GenBank/DDBJ databases">
        <authorList>
            <person name="Alioto T."/>
            <person name="Alioto T."/>
        </authorList>
    </citation>
    <scope>NUCLEOTIDE SEQUENCE</scope>
</reference>
<dbReference type="EMBL" id="UYJE01007508">
    <property type="protein sequence ID" value="VDI55496.1"/>
    <property type="molecule type" value="Genomic_DNA"/>
</dbReference>
<evidence type="ECO:0000313" key="2">
    <source>
        <dbReference type="EMBL" id="VDI55496.1"/>
    </source>
</evidence>
<accession>A0A8B6FYZ2</accession>
<gene>
    <name evidence="2" type="ORF">MGAL_10B054147</name>
</gene>
<proteinExistence type="predicted"/>
<evidence type="ECO:0000256" key="1">
    <source>
        <dbReference type="SAM" id="MobiDB-lite"/>
    </source>
</evidence>
<sequence>MGDTQNLPTLQDKRLTYMSKITRRTRKLTQIENDMLSRKNDVYSKCLGKEKQNLNYRTWQRAKPFRESLLQARSIQKCMKKHKICDCFINSPEYNYGMYGGLRLRSLRHEIEQTIKEAHPKIRRQRNVQKLLADGKEDGRLVDYDKVQKTLDNIINRQYQTNLFGLTWSPTGYDFKGNNTGLRLPPLKMSREKSREFRRPKSGGDQNRHKTFMIEPSTTRKTSRKKRLVSRNPSSEPIESKFGNDCYLLHLASRGEFNNEVSFECETLRMCIQENNVSWKSLKAKTDLLDDKIKEINDLLASPQEKSASFSQSMTDIRKRLNKAEIEVNCLDKTSKSYANILTTKEDHMESLSTVDTYCSSELAPPDLHRIINNTKNT</sequence>
<organism evidence="2 3">
    <name type="scientific">Mytilus galloprovincialis</name>
    <name type="common">Mediterranean mussel</name>
    <dbReference type="NCBI Taxonomy" id="29158"/>
    <lineage>
        <taxon>Eukaryota</taxon>
        <taxon>Metazoa</taxon>
        <taxon>Spiralia</taxon>
        <taxon>Lophotrochozoa</taxon>
        <taxon>Mollusca</taxon>
        <taxon>Bivalvia</taxon>
        <taxon>Autobranchia</taxon>
        <taxon>Pteriomorphia</taxon>
        <taxon>Mytilida</taxon>
        <taxon>Mytiloidea</taxon>
        <taxon>Mytilidae</taxon>
        <taxon>Mytilinae</taxon>
        <taxon>Mytilus</taxon>
    </lineage>
</organism>
<feature type="compositionally biased region" description="Basic and acidic residues" evidence="1">
    <location>
        <begin position="189"/>
        <end position="199"/>
    </location>
</feature>
<comment type="caution">
    <text evidence="2">The sequence shown here is derived from an EMBL/GenBank/DDBJ whole genome shotgun (WGS) entry which is preliminary data.</text>
</comment>